<dbReference type="InterPro" id="IPR000305">
    <property type="entry name" value="GIY-YIG_endonuc"/>
</dbReference>
<evidence type="ECO:0000313" key="3">
    <source>
        <dbReference type="EMBL" id="AEK48338.1"/>
    </source>
</evidence>
<dbReference type="SUPFAM" id="SSF64496">
    <property type="entry name" value="DNA-binding domain of intron-encoded endonucleases"/>
    <property type="match status" value="1"/>
</dbReference>
<dbReference type="GO" id="GO:0004519">
    <property type="term" value="F:endonuclease activity"/>
    <property type="evidence" value="ECO:0007669"/>
    <property type="project" value="InterPro"/>
</dbReference>
<proteinExistence type="predicted"/>
<dbReference type="EMBL" id="JN088165">
    <property type="protein sequence ID" value="AEK48338.1"/>
    <property type="molecule type" value="Genomic_DNA"/>
</dbReference>
<protein>
    <submittedName>
        <fullName evidence="3">Orf636</fullName>
    </submittedName>
</protein>
<comment type="similarity">
    <text evidence="1">To endonucleases of group I introns of fungi and phage.</text>
</comment>
<dbReference type="AlphaFoldDB" id="G5CEV1"/>
<feature type="domain" description="GIY-YIG" evidence="2">
    <location>
        <begin position="22"/>
        <end position="112"/>
    </location>
</feature>
<reference evidence="3" key="1">
    <citation type="journal article" date="2012" name="Fungal Biol.">
        <title>Mitochondrial genomes from the lichenized fungi Peltigera membranacea and Peltigera malacea: Features and phylogeny.</title>
        <authorList>
            <person name="Xavier B.B."/>
            <person name="Miao V.P."/>
            <person name="Jonsson Z.O."/>
            <person name="Andresson O.S."/>
        </authorList>
    </citation>
    <scope>NUCLEOTIDE SEQUENCE</scope>
    <source>
        <strain evidence="3">LA-31632</strain>
    </source>
</reference>
<dbReference type="NCBIfam" id="TIGR01453">
    <property type="entry name" value="grpIintron_endo"/>
    <property type="match status" value="1"/>
</dbReference>
<feature type="non-terminal residue" evidence="3">
    <location>
        <position position="1"/>
    </location>
</feature>
<keyword evidence="3" id="KW-0496">Mitochondrion</keyword>
<organism evidence="3">
    <name type="scientific">Peltigera membranacea</name>
    <dbReference type="NCBI Taxonomy" id="161997"/>
    <lineage>
        <taxon>Eukaryota</taxon>
        <taxon>Fungi</taxon>
        <taxon>Dikarya</taxon>
        <taxon>Ascomycota</taxon>
        <taxon>Pezizomycotina</taxon>
        <taxon>Lecanoromycetes</taxon>
        <taxon>OSLEUM clade</taxon>
        <taxon>Lecanoromycetidae</taxon>
        <taxon>Peltigerales</taxon>
        <taxon>Peltigerineae</taxon>
        <taxon>Peltigeraceae</taxon>
        <taxon>Peltigera</taxon>
    </lineage>
</organism>
<dbReference type="CDD" id="cd10445">
    <property type="entry name" value="GIY-YIG_bI1_like"/>
    <property type="match status" value="1"/>
</dbReference>
<dbReference type="SMART" id="SM00465">
    <property type="entry name" value="GIYc"/>
    <property type="match status" value="1"/>
</dbReference>
<dbReference type="InterPro" id="IPR006350">
    <property type="entry name" value="Intron_endoG1"/>
</dbReference>
<name>G5CEV1_9LECA</name>
<dbReference type="Gene3D" id="3.40.1440.10">
    <property type="entry name" value="GIY-YIG endonuclease"/>
    <property type="match status" value="1"/>
</dbReference>
<dbReference type="RefSeq" id="YP_005351223.1">
    <property type="nucleotide sequence ID" value="NC_016957.1"/>
</dbReference>
<dbReference type="InterPro" id="IPR035901">
    <property type="entry name" value="GIY-YIG_endonuc_sf"/>
</dbReference>
<dbReference type="Pfam" id="PF07460">
    <property type="entry name" value="NUMOD3"/>
    <property type="match status" value="2"/>
</dbReference>
<dbReference type="SUPFAM" id="SSF82771">
    <property type="entry name" value="GIY-YIG endonuclease"/>
    <property type="match status" value="1"/>
</dbReference>
<gene>
    <name evidence="3" type="primary">cox1</name>
</gene>
<geneLocation type="mitochondrion" evidence="3"/>
<dbReference type="PROSITE" id="PS50164">
    <property type="entry name" value="GIY_YIG"/>
    <property type="match status" value="1"/>
</dbReference>
<evidence type="ECO:0000259" key="2">
    <source>
        <dbReference type="PROSITE" id="PS50164"/>
    </source>
</evidence>
<dbReference type="GeneID" id="11816641"/>
<dbReference type="InterPro" id="IPR003611">
    <property type="entry name" value="NUMOD3"/>
</dbReference>
<sequence>KSKPVSTYSFINKTTILSNYKDLSGIYLIHNEISGKQYIGSAYDLSKTIANYYFPYRLIDNRYISNLILKYGHNNFVFVILEILGKSELQSKSNIISKEQYYIYLYMPKLNLNPVAGSSLWFKHSEASKKLIAEFIKDKPVSELTKIKLSKLFSGELNPFWSNKHSEKTKEKMRFSKLGELNPMFNKNKSGANNPMFGKKKSPETLAIISI</sequence>
<accession>G5CEV1</accession>
<evidence type="ECO:0000256" key="1">
    <source>
        <dbReference type="ARBA" id="ARBA00010045"/>
    </source>
</evidence>
<dbReference type="GO" id="GO:0003677">
    <property type="term" value="F:DNA binding"/>
    <property type="evidence" value="ECO:0007669"/>
    <property type="project" value="InterPro"/>
</dbReference>